<dbReference type="PANTHER" id="PTHR43591">
    <property type="entry name" value="METHYLTRANSFERASE"/>
    <property type="match status" value="1"/>
</dbReference>
<dbReference type="SUPFAM" id="SSF53335">
    <property type="entry name" value="S-adenosyl-L-methionine-dependent methyltransferases"/>
    <property type="match status" value="1"/>
</dbReference>
<dbReference type="RefSeq" id="WP_344497345.1">
    <property type="nucleotide sequence ID" value="NZ_BAAAUD010000044.1"/>
</dbReference>
<evidence type="ECO:0000256" key="1">
    <source>
        <dbReference type="SAM" id="MobiDB-lite"/>
    </source>
</evidence>
<name>A0ABN3XGX0_9ACTN</name>
<dbReference type="Pfam" id="PF01209">
    <property type="entry name" value="Ubie_methyltran"/>
    <property type="match status" value="1"/>
</dbReference>
<sequence length="297" mass="31123">MELRDVAAGLAEGAESFDRLFSALWSPIGRATVKAARLRPGVHVLDAWCGSGASAIPAAEQVGPYGVIDAVDLAESSLERGRARAAVRGLANVRFAHGDVLDWPSPRGGYDAVMCSLGISSFPDGAAGTERLLKLVRPGGRLTAAIWSQGTLESLPELIHRAVAPERPRPAGVPRPADPLQPVGTPRLFRDWLAARSLSSIEVQYVPLAVPGGPDLLWSLVSGTRLKGLLDGLSVAAVERVRRRFAAGLLAEGRDTIGFSALVGTGTLRRVAPPRCPRGARPSLTAGQPIGPAPRVG</sequence>
<dbReference type="Proteomes" id="UP001500403">
    <property type="component" value="Unassembled WGS sequence"/>
</dbReference>
<protein>
    <recommendedName>
        <fullName evidence="4">Methyltransferase domain-containing protein</fullName>
    </recommendedName>
</protein>
<dbReference type="Gene3D" id="3.40.50.150">
    <property type="entry name" value="Vaccinia Virus protein VP39"/>
    <property type="match status" value="1"/>
</dbReference>
<keyword evidence="3" id="KW-1185">Reference proteome</keyword>
<reference evidence="2 3" key="1">
    <citation type="journal article" date="2019" name="Int. J. Syst. Evol. Microbiol.">
        <title>The Global Catalogue of Microorganisms (GCM) 10K type strain sequencing project: providing services to taxonomists for standard genome sequencing and annotation.</title>
        <authorList>
            <consortium name="The Broad Institute Genomics Platform"/>
            <consortium name="The Broad Institute Genome Sequencing Center for Infectious Disease"/>
            <person name="Wu L."/>
            <person name="Ma J."/>
        </authorList>
    </citation>
    <scope>NUCLEOTIDE SEQUENCE [LARGE SCALE GENOMIC DNA]</scope>
    <source>
        <strain evidence="2 3">JCM 9088</strain>
    </source>
</reference>
<proteinExistence type="predicted"/>
<feature type="region of interest" description="Disordered" evidence="1">
    <location>
        <begin position="270"/>
        <end position="297"/>
    </location>
</feature>
<dbReference type="CDD" id="cd02440">
    <property type="entry name" value="AdoMet_MTases"/>
    <property type="match status" value="1"/>
</dbReference>
<evidence type="ECO:0000313" key="3">
    <source>
        <dbReference type="Proteomes" id="UP001500403"/>
    </source>
</evidence>
<dbReference type="PANTHER" id="PTHR43591:SF24">
    <property type="entry name" value="2-METHOXY-6-POLYPRENYL-1,4-BENZOQUINOL METHYLASE, MITOCHONDRIAL"/>
    <property type="match status" value="1"/>
</dbReference>
<comment type="caution">
    <text evidence="2">The sequence shown here is derived from an EMBL/GenBank/DDBJ whole genome shotgun (WGS) entry which is preliminary data.</text>
</comment>
<dbReference type="InterPro" id="IPR029063">
    <property type="entry name" value="SAM-dependent_MTases_sf"/>
</dbReference>
<evidence type="ECO:0000313" key="2">
    <source>
        <dbReference type="EMBL" id="GAA2954960.1"/>
    </source>
</evidence>
<dbReference type="EMBL" id="BAAAUD010000044">
    <property type="protein sequence ID" value="GAA2954960.1"/>
    <property type="molecule type" value="Genomic_DNA"/>
</dbReference>
<accession>A0ABN3XGX0</accession>
<evidence type="ECO:0008006" key="4">
    <source>
        <dbReference type="Google" id="ProtNLM"/>
    </source>
</evidence>
<organism evidence="2 3">
    <name type="scientific">Streptomyces enissocaesilis</name>
    <dbReference type="NCBI Taxonomy" id="332589"/>
    <lineage>
        <taxon>Bacteria</taxon>
        <taxon>Bacillati</taxon>
        <taxon>Actinomycetota</taxon>
        <taxon>Actinomycetes</taxon>
        <taxon>Kitasatosporales</taxon>
        <taxon>Streptomycetaceae</taxon>
        <taxon>Streptomyces</taxon>
        <taxon>Streptomyces rochei group</taxon>
    </lineage>
</organism>
<gene>
    <name evidence="2" type="ORF">GCM10010446_44980</name>
</gene>